<dbReference type="RefSeq" id="WP_259799899.1">
    <property type="nucleotide sequence ID" value="NZ_CP116590.1"/>
</dbReference>
<organism evidence="1 2">
    <name type="scientific">Aerococcus urinaeequi</name>
    <dbReference type="NCBI Taxonomy" id="51665"/>
    <lineage>
        <taxon>Bacteria</taxon>
        <taxon>Bacillati</taxon>
        <taxon>Bacillota</taxon>
        <taxon>Bacilli</taxon>
        <taxon>Lactobacillales</taxon>
        <taxon>Aerococcaceae</taxon>
        <taxon>Aerococcus</taxon>
    </lineage>
</organism>
<dbReference type="Proteomes" id="UP001179483">
    <property type="component" value="Chromosome"/>
</dbReference>
<dbReference type="AlphaFoldDB" id="A0AAF0BJM2"/>
<gene>
    <name evidence="1" type="ORF">PML80_03515</name>
</gene>
<dbReference type="EMBL" id="CP116590">
    <property type="protein sequence ID" value="WCG38402.1"/>
    <property type="molecule type" value="Genomic_DNA"/>
</dbReference>
<name>A0AAF0BJM2_9LACT</name>
<evidence type="ECO:0000313" key="2">
    <source>
        <dbReference type="Proteomes" id="UP001179483"/>
    </source>
</evidence>
<reference evidence="1" key="1">
    <citation type="submission" date="2023-01" db="EMBL/GenBank/DDBJ databases">
        <title>Oxazolidinone resistance genes in florfenicol resistant enterococci from beef cattle and veal calves at slaughter.</title>
        <authorList>
            <person name="Biggel M."/>
        </authorList>
    </citation>
    <scope>NUCLEOTIDE SEQUENCE</scope>
    <source>
        <strain evidence="1">K79-1</strain>
    </source>
</reference>
<accession>A0AAF0BJM2</accession>
<sequence length="192" mass="22886">MNAVWVLLLGAILYGFNEAVKNSIGKIPDRIHDRTMSEFQNTLQKELSKFSIAEENLYLKKIEVYELFTSSFFRMIDSSRMQGKQKEKAMQEATKDFDKFMRTSFFYCDDETLRTIIIYRRFLQTEDMSDTANTDKTMAIMTDIFIAMRKSLGYKEEISREDILVLLLKDWEQVKNTERYSRILREDFSKYE</sequence>
<protein>
    <submittedName>
        <fullName evidence="1">Uncharacterized protein</fullName>
    </submittedName>
</protein>
<proteinExistence type="predicted"/>
<evidence type="ECO:0000313" key="1">
    <source>
        <dbReference type="EMBL" id="WCG38402.1"/>
    </source>
</evidence>